<reference evidence="1" key="1">
    <citation type="journal article" date="2023" name="GigaByte">
        <title>Genome assembly of the bearded iris, Iris pallida Lam.</title>
        <authorList>
            <person name="Bruccoleri R.E."/>
            <person name="Oakeley E.J."/>
            <person name="Faust A.M.E."/>
            <person name="Altorfer M."/>
            <person name="Dessus-Babus S."/>
            <person name="Burckhardt D."/>
            <person name="Oertli M."/>
            <person name="Naumann U."/>
            <person name="Petersen F."/>
            <person name="Wong J."/>
        </authorList>
    </citation>
    <scope>NUCLEOTIDE SEQUENCE</scope>
    <source>
        <strain evidence="1">GSM-AAB239-AS_SAM_17_03QT</strain>
    </source>
</reference>
<dbReference type="AlphaFoldDB" id="A0AAX6HRB8"/>
<sequence>MALRDGDIPMKNCLALIKSLASAPNRFVAKYMEVVKIVEELCNDLHICFLFFIVAVVEYQEASSLTLCFGIS</sequence>
<evidence type="ECO:0000313" key="2">
    <source>
        <dbReference type="Proteomes" id="UP001140949"/>
    </source>
</evidence>
<proteinExistence type="predicted"/>
<comment type="caution">
    <text evidence="1">The sequence shown here is derived from an EMBL/GenBank/DDBJ whole genome shotgun (WGS) entry which is preliminary data.</text>
</comment>
<gene>
    <name evidence="1" type="ORF">M6B38_297635</name>
</gene>
<accession>A0AAX6HRB8</accession>
<dbReference type="Proteomes" id="UP001140949">
    <property type="component" value="Unassembled WGS sequence"/>
</dbReference>
<dbReference type="EMBL" id="JANAVB010007390">
    <property type="protein sequence ID" value="KAJ6843221.1"/>
    <property type="molecule type" value="Genomic_DNA"/>
</dbReference>
<protein>
    <submittedName>
        <fullName evidence="1">Monothiol glutaredoxin-S12, chloroplastic isoform X2</fullName>
    </submittedName>
</protein>
<keyword evidence="2" id="KW-1185">Reference proteome</keyword>
<name>A0AAX6HRB8_IRIPA</name>
<organism evidence="1 2">
    <name type="scientific">Iris pallida</name>
    <name type="common">Sweet iris</name>
    <dbReference type="NCBI Taxonomy" id="29817"/>
    <lineage>
        <taxon>Eukaryota</taxon>
        <taxon>Viridiplantae</taxon>
        <taxon>Streptophyta</taxon>
        <taxon>Embryophyta</taxon>
        <taxon>Tracheophyta</taxon>
        <taxon>Spermatophyta</taxon>
        <taxon>Magnoliopsida</taxon>
        <taxon>Liliopsida</taxon>
        <taxon>Asparagales</taxon>
        <taxon>Iridaceae</taxon>
        <taxon>Iridoideae</taxon>
        <taxon>Irideae</taxon>
        <taxon>Iris</taxon>
    </lineage>
</organism>
<evidence type="ECO:0000313" key="1">
    <source>
        <dbReference type="EMBL" id="KAJ6843221.1"/>
    </source>
</evidence>
<reference evidence="1" key="2">
    <citation type="submission" date="2023-04" db="EMBL/GenBank/DDBJ databases">
        <authorList>
            <person name="Bruccoleri R.E."/>
            <person name="Oakeley E.J."/>
            <person name="Faust A.-M."/>
            <person name="Dessus-Babus S."/>
            <person name="Altorfer M."/>
            <person name="Burckhardt D."/>
            <person name="Oertli M."/>
            <person name="Naumann U."/>
            <person name="Petersen F."/>
            <person name="Wong J."/>
        </authorList>
    </citation>
    <scope>NUCLEOTIDE SEQUENCE</scope>
    <source>
        <strain evidence="1">GSM-AAB239-AS_SAM_17_03QT</strain>
        <tissue evidence="1">Leaf</tissue>
    </source>
</reference>